<dbReference type="Proteomes" id="UP000321306">
    <property type="component" value="Unassembled WGS sequence"/>
</dbReference>
<dbReference type="PANTHER" id="PTHR13696">
    <property type="entry name" value="P-LOOP CONTAINING NUCLEOSIDE TRIPHOSPHATE HYDROLASE"/>
    <property type="match status" value="1"/>
</dbReference>
<dbReference type="InterPro" id="IPR027417">
    <property type="entry name" value="P-loop_NTPase"/>
</dbReference>
<proteinExistence type="predicted"/>
<sequence length="204" mass="22088">MKVITVLGFKGGVGKTTTAVHLAQALSRKGKTLLVDGDANRNTLGWASSGHLAPTTISEKQVPRHMNQGYEYMVIDSAARPSPDEVRDLAEASTLLILPTTPEAMSLQVLLETAQTLQKVGASNYRGLLTMIPPHPSKEGEEARTFLQSEGFPLLSAHVRLTKAFRDASASQVPVVQVKSAQAKNAWLDYEQVTREVLALLEEA</sequence>
<dbReference type="PANTHER" id="PTHR13696:SF96">
    <property type="entry name" value="COBQ_COBB_MIND_PARA NUCLEOTIDE BINDING DOMAIN-CONTAINING PROTEIN"/>
    <property type="match status" value="1"/>
</dbReference>
<reference evidence="2 3" key="1">
    <citation type="submission" date="2019-07" db="EMBL/GenBank/DDBJ databases">
        <title>Whole genome shotgun sequence of Deinococcus cellulosilyticus NBRC 106333.</title>
        <authorList>
            <person name="Hosoyama A."/>
            <person name="Uohara A."/>
            <person name="Ohji S."/>
            <person name="Ichikawa N."/>
        </authorList>
    </citation>
    <scope>NUCLEOTIDE SEQUENCE [LARGE SCALE GENOMIC DNA]</scope>
    <source>
        <strain evidence="2 3">NBRC 106333</strain>
    </source>
</reference>
<dbReference type="InterPro" id="IPR002586">
    <property type="entry name" value="CobQ/CobB/MinD/ParA_Nub-bd_dom"/>
</dbReference>
<comment type="caution">
    <text evidence="2">The sequence shown here is derived from an EMBL/GenBank/DDBJ whole genome shotgun (WGS) entry which is preliminary data.</text>
</comment>
<dbReference type="RefSeq" id="WP_146884208.1">
    <property type="nucleotide sequence ID" value="NZ_BJXB01000007.1"/>
</dbReference>
<dbReference type="InterPro" id="IPR050678">
    <property type="entry name" value="DNA_Partitioning_ATPase"/>
</dbReference>
<evidence type="ECO:0000313" key="3">
    <source>
        <dbReference type="Proteomes" id="UP000321306"/>
    </source>
</evidence>
<dbReference type="Gene3D" id="3.40.50.300">
    <property type="entry name" value="P-loop containing nucleotide triphosphate hydrolases"/>
    <property type="match status" value="1"/>
</dbReference>
<dbReference type="CDD" id="cd02042">
    <property type="entry name" value="ParAB_family"/>
    <property type="match status" value="1"/>
</dbReference>
<evidence type="ECO:0000259" key="1">
    <source>
        <dbReference type="Pfam" id="PF01656"/>
    </source>
</evidence>
<dbReference type="OrthoDB" id="9804460at2"/>
<dbReference type="SUPFAM" id="SSF52540">
    <property type="entry name" value="P-loop containing nucleoside triphosphate hydrolases"/>
    <property type="match status" value="1"/>
</dbReference>
<dbReference type="EMBL" id="BJXB01000007">
    <property type="protein sequence ID" value="GEM46396.1"/>
    <property type="molecule type" value="Genomic_DNA"/>
</dbReference>
<dbReference type="Pfam" id="PF01656">
    <property type="entry name" value="CbiA"/>
    <property type="match status" value="1"/>
</dbReference>
<organism evidence="2 3">
    <name type="scientific">Deinococcus cellulosilyticus (strain DSM 18568 / NBRC 106333 / KACC 11606 / 5516J-15)</name>
    <dbReference type="NCBI Taxonomy" id="1223518"/>
    <lineage>
        <taxon>Bacteria</taxon>
        <taxon>Thermotogati</taxon>
        <taxon>Deinococcota</taxon>
        <taxon>Deinococci</taxon>
        <taxon>Deinococcales</taxon>
        <taxon>Deinococcaceae</taxon>
        <taxon>Deinococcus</taxon>
    </lineage>
</organism>
<protein>
    <submittedName>
        <fullName evidence="2">Chromosome partitioning protein ParA</fullName>
    </submittedName>
</protein>
<keyword evidence="3" id="KW-1185">Reference proteome</keyword>
<evidence type="ECO:0000313" key="2">
    <source>
        <dbReference type="EMBL" id="GEM46396.1"/>
    </source>
</evidence>
<gene>
    <name evidence="2" type="ORF">DC3_20310</name>
</gene>
<accession>A0A511N1Z0</accession>
<feature type="domain" description="CobQ/CobB/MinD/ParA nucleotide binding" evidence="1">
    <location>
        <begin position="4"/>
        <end position="175"/>
    </location>
</feature>
<name>A0A511N1Z0_DEIC1</name>
<dbReference type="PIRSF" id="PIRSF009320">
    <property type="entry name" value="Nuc_binding_HP_1000"/>
    <property type="match status" value="1"/>
</dbReference>
<dbReference type="AlphaFoldDB" id="A0A511N1Z0"/>